<organism evidence="2 3">
    <name type="scientific">Adineta ricciae</name>
    <name type="common">Rotifer</name>
    <dbReference type="NCBI Taxonomy" id="249248"/>
    <lineage>
        <taxon>Eukaryota</taxon>
        <taxon>Metazoa</taxon>
        <taxon>Spiralia</taxon>
        <taxon>Gnathifera</taxon>
        <taxon>Rotifera</taxon>
        <taxon>Eurotatoria</taxon>
        <taxon>Bdelloidea</taxon>
        <taxon>Adinetida</taxon>
        <taxon>Adinetidae</taxon>
        <taxon>Adineta</taxon>
    </lineage>
</organism>
<name>A0A815MJ20_ADIRI</name>
<sequence>MSFKLNRPPYADMIGILSPRVYDTSIHHVTHERPSRTSSPCFIKYCDRLIKIILILGLLLFSIPQIILACFNCPLTYENLGWIRASLFMNVPFVLGIFIFLIRKLIRREWPLYFHIVQMAVAYVCVPGWHLFIDLFIFTGAEMNDIRVTLQNKKAVMLLSCPERYYQCVFGMIIMQCVFPIVLVIVSCILNNCFDTRSKSCGEKIEAWYYTRWRHYMDVLCERHIEEFV</sequence>
<gene>
    <name evidence="2" type="ORF">EDS130_LOCUS37576</name>
</gene>
<feature type="transmembrane region" description="Helical" evidence="1">
    <location>
        <begin position="113"/>
        <end position="133"/>
    </location>
</feature>
<accession>A0A815MJ20</accession>
<reference evidence="2" key="1">
    <citation type="submission" date="2021-02" db="EMBL/GenBank/DDBJ databases">
        <authorList>
            <person name="Nowell W R."/>
        </authorList>
    </citation>
    <scope>NUCLEOTIDE SEQUENCE</scope>
</reference>
<evidence type="ECO:0000256" key="1">
    <source>
        <dbReference type="SAM" id="Phobius"/>
    </source>
</evidence>
<keyword evidence="1" id="KW-0812">Transmembrane</keyword>
<keyword evidence="1" id="KW-0472">Membrane</keyword>
<evidence type="ECO:0000313" key="3">
    <source>
        <dbReference type="Proteomes" id="UP000663852"/>
    </source>
</evidence>
<protein>
    <submittedName>
        <fullName evidence="2">Uncharacterized protein</fullName>
    </submittedName>
</protein>
<feature type="transmembrane region" description="Helical" evidence="1">
    <location>
        <begin position="52"/>
        <end position="77"/>
    </location>
</feature>
<dbReference type="EMBL" id="CAJNOJ010000373">
    <property type="protein sequence ID" value="CAF1422245.1"/>
    <property type="molecule type" value="Genomic_DNA"/>
</dbReference>
<proteinExistence type="predicted"/>
<dbReference type="AlphaFoldDB" id="A0A815MJ20"/>
<feature type="transmembrane region" description="Helical" evidence="1">
    <location>
        <begin position="164"/>
        <end position="190"/>
    </location>
</feature>
<keyword evidence="1" id="KW-1133">Transmembrane helix</keyword>
<evidence type="ECO:0000313" key="2">
    <source>
        <dbReference type="EMBL" id="CAF1422245.1"/>
    </source>
</evidence>
<feature type="transmembrane region" description="Helical" evidence="1">
    <location>
        <begin position="83"/>
        <end position="101"/>
    </location>
</feature>
<comment type="caution">
    <text evidence="2">The sequence shown here is derived from an EMBL/GenBank/DDBJ whole genome shotgun (WGS) entry which is preliminary data.</text>
</comment>
<dbReference type="Proteomes" id="UP000663852">
    <property type="component" value="Unassembled WGS sequence"/>
</dbReference>